<evidence type="ECO:0000259" key="1">
    <source>
        <dbReference type="Pfam" id="PF07969"/>
    </source>
</evidence>
<sequence length="422" mass="46673">MALYRAVYRWGAFNVAETTWLVNVKLETGNRMMDNGAVETETALHTLKVVDGVIEEIHDAGSPVHMDGEQIDMKGKLAVPPLKEMHNHLDKTYMTLDWKAVTPVANLKERLQHEAAELNELAGSTETRAKKMIETLLGYGVTHIRTHVNIDPYIGLKNLEGVKAALQAYDGIVTHEIVAFPQHGLLRGEVPALMREAMRSGATIVGGLDPAGIDQSIERSLHEVMDIATEFDADVDIHLHDGGMVGYYTSDKWIDIVEDAGYRGRTALSHSFCLGDVPIGQQVKIAERLAAQDVAIMSTVPINLNRTLPPIELLDEHGVRVHFGCDGFYDSWSPYGTGDVLEKVTRFGELNRKIEERALRQSLRFATNGVTPLNAQGERMWPLVKDKADFVFFDAASTAEVVARKPVDRCVMVKGKIVTPAL</sequence>
<dbReference type="Gene3D" id="3.20.20.140">
    <property type="entry name" value="Metal-dependent hydrolases"/>
    <property type="match status" value="1"/>
</dbReference>
<comment type="caution">
    <text evidence="2">The sequence shown here is derived from an EMBL/GenBank/DDBJ whole genome shotgun (WGS) entry which is preliminary data.</text>
</comment>
<dbReference type="SUPFAM" id="SSF51556">
    <property type="entry name" value="Metallo-dependent hydrolases"/>
    <property type="match status" value="1"/>
</dbReference>
<dbReference type="EMBL" id="JACSQY010000011">
    <property type="protein sequence ID" value="MBD7909271.1"/>
    <property type="molecule type" value="Genomic_DNA"/>
</dbReference>
<accession>A0ABR8PM82</accession>
<dbReference type="NCBIfam" id="NF005312">
    <property type="entry name" value="PRK06846.1"/>
    <property type="match status" value="1"/>
</dbReference>
<dbReference type="InterPro" id="IPR011059">
    <property type="entry name" value="Metal-dep_hydrolase_composite"/>
</dbReference>
<dbReference type="Proteomes" id="UP000659496">
    <property type="component" value="Unassembled WGS sequence"/>
</dbReference>
<dbReference type="Gene3D" id="2.30.40.10">
    <property type="entry name" value="Urease, subunit C, domain 1"/>
    <property type="match status" value="1"/>
</dbReference>
<feature type="domain" description="Amidohydrolase 3" evidence="1">
    <location>
        <begin position="71"/>
        <end position="418"/>
    </location>
</feature>
<protein>
    <submittedName>
        <fullName evidence="2">Amidohydrolase family protein</fullName>
    </submittedName>
</protein>
<dbReference type="InterPro" id="IPR052349">
    <property type="entry name" value="Metallo-hydrolase_Enzymes"/>
</dbReference>
<evidence type="ECO:0000313" key="3">
    <source>
        <dbReference type="Proteomes" id="UP000659496"/>
    </source>
</evidence>
<organism evidence="2 3">
    <name type="scientific">Sporosarcina gallistercoris</name>
    <dbReference type="NCBI Taxonomy" id="2762245"/>
    <lineage>
        <taxon>Bacteria</taxon>
        <taxon>Bacillati</taxon>
        <taxon>Bacillota</taxon>
        <taxon>Bacilli</taxon>
        <taxon>Bacillales</taxon>
        <taxon>Caryophanaceae</taxon>
        <taxon>Sporosarcina</taxon>
    </lineage>
</organism>
<dbReference type="InterPro" id="IPR032466">
    <property type="entry name" value="Metal_Hydrolase"/>
</dbReference>
<name>A0ABR8PM82_9BACL</name>
<gene>
    <name evidence="2" type="ORF">H9659_13120</name>
</gene>
<keyword evidence="3" id="KW-1185">Reference proteome</keyword>
<dbReference type="CDD" id="cd01293">
    <property type="entry name" value="Bact_CD"/>
    <property type="match status" value="1"/>
</dbReference>
<proteinExistence type="predicted"/>
<dbReference type="Pfam" id="PF07969">
    <property type="entry name" value="Amidohydro_3"/>
    <property type="match status" value="1"/>
</dbReference>
<reference evidence="2 3" key="1">
    <citation type="submission" date="2020-08" db="EMBL/GenBank/DDBJ databases">
        <title>A Genomic Blueprint of the Chicken Gut Microbiome.</title>
        <authorList>
            <person name="Gilroy R."/>
            <person name="Ravi A."/>
            <person name="Getino M."/>
            <person name="Pursley I."/>
            <person name="Horton D.L."/>
            <person name="Alikhan N.-F."/>
            <person name="Baker D."/>
            <person name="Gharbi K."/>
            <person name="Hall N."/>
            <person name="Watson M."/>
            <person name="Adriaenssens E.M."/>
            <person name="Foster-Nyarko E."/>
            <person name="Jarju S."/>
            <person name="Secka A."/>
            <person name="Antonio M."/>
            <person name="Oren A."/>
            <person name="Chaudhuri R."/>
            <person name="La Ragione R.M."/>
            <person name="Hildebrand F."/>
            <person name="Pallen M.J."/>
        </authorList>
    </citation>
    <scope>NUCLEOTIDE SEQUENCE [LARGE SCALE GENOMIC DNA]</scope>
    <source>
        <strain evidence="2 3">Sa3CUA8</strain>
    </source>
</reference>
<dbReference type="InterPro" id="IPR013108">
    <property type="entry name" value="Amidohydro_3"/>
</dbReference>
<dbReference type="PANTHER" id="PTHR32027">
    <property type="entry name" value="CYTOSINE DEAMINASE"/>
    <property type="match status" value="1"/>
</dbReference>
<dbReference type="PANTHER" id="PTHR32027:SF9">
    <property type="entry name" value="BLL3847 PROTEIN"/>
    <property type="match status" value="1"/>
</dbReference>
<evidence type="ECO:0000313" key="2">
    <source>
        <dbReference type="EMBL" id="MBD7909271.1"/>
    </source>
</evidence>